<accession>A0ACC2TCI3</accession>
<comment type="caution">
    <text evidence="1">The sequence shown here is derived from an EMBL/GenBank/DDBJ whole genome shotgun (WGS) entry which is preliminary data.</text>
</comment>
<dbReference type="EMBL" id="QTSX02003025">
    <property type="protein sequence ID" value="KAJ9072313.1"/>
    <property type="molecule type" value="Genomic_DNA"/>
</dbReference>
<keyword evidence="2" id="KW-1185">Reference proteome</keyword>
<reference evidence="1" key="1">
    <citation type="submission" date="2022-04" db="EMBL/GenBank/DDBJ databases">
        <title>Genome of the entomopathogenic fungus Entomophthora muscae.</title>
        <authorList>
            <person name="Elya C."/>
            <person name="Lovett B.R."/>
            <person name="Lee E."/>
            <person name="Macias A.M."/>
            <person name="Hajek A.E."/>
            <person name="De Bivort B.L."/>
            <person name="Kasson M.T."/>
            <person name="De Fine Licht H.H."/>
            <person name="Stajich J.E."/>
        </authorList>
    </citation>
    <scope>NUCLEOTIDE SEQUENCE</scope>
    <source>
        <strain evidence="1">Berkeley</strain>
    </source>
</reference>
<name>A0ACC2TCI3_9FUNG</name>
<gene>
    <name evidence="1" type="ORF">DSO57_1028780</name>
</gene>
<protein>
    <submittedName>
        <fullName evidence="1">Uncharacterized protein</fullName>
    </submittedName>
</protein>
<evidence type="ECO:0000313" key="2">
    <source>
        <dbReference type="Proteomes" id="UP001165960"/>
    </source>
</evidence>
<evidence type="ECO:0000313" key="1">
    <source>
        <dbReference type="EMBL" id="KAJ9072313.1"/>
    </source>
</evidence>
<proteinExistence type="predicted"/>
<organism evidence="1 2">
    <name type="scientific">Entomophthora muscae</name>
    <dbReference type="NCBI Taxonomy" id="34485"/>
    <lineage>
        <taxon>Eukaryota</taxon>
        <taxon>Fungi</taxon>
        <taxon>Fungi incertae sedis</taxon>
        <taxon>Zoopagomycota</taxon>
        <taxon>Entomophthoromycotina</taxon>
        <taxon>Entomophthoromycetes</taxon>
        <taxon>Entomophthorales</taxon>
        <taxon>Entomophthoraceae</taxon>
        <taxon>Entomophthora</taxon>
    </lineage>
</organism>
<sequence length="234" mass="27042">MEPHDMLLSIDGRHKYFFPSQYSTTQSYNENTFLDTVCHEILHGMGISTSFIKNDNTSPSYVKFTTGNQVRFTFFTNAFEKHIYTRNGHSISKWVNIMNKENPTFEVSSDAKVMYTKYQAAIANFIQSYIQIPNGLYFKTKDNKKIYLETGQPFDLGTKISHISTKYNTTTDRLIVPRLLTGQGMHDIDKKGWKTSPFGQRTLQTLETMGYKLNPNPKYEQSLAYFNDKKNGIN</sequence>
<dbReference type="Proteomes" id="UP001165960">
    <property type="component" value="Unassembled WGS sequence"/>
</dbReference>